<evidence type="ECO:0000313" key="3">
    <source>
        <dbReference type="EMBL" id="GMT10356.1"/>
    </source>
</evidence>
<feature type="region of interest" description="Disordered" evidence="1">
    <location>
        <begin position="17"/>
        <end position="208"/>
    </location>
</feature>
<feature type="compositionally biased region" description="Basic and acidic residues" evidence="1">
    <location>
        <begin position="96"/>
        <end position="112"/>
    </location>
</feature>
<feature type="compositionally biased region" description="Basic residues" evidence="1">
    <location>
        <begin position="40"/>
        <end position="51"/>
    </location>
</feature>
<dbReference type="AlphaFoldDB" id="A0AAV5UV29"/>
<evidence type="ECO:0000313" key="4">
    <source>
        <dbReference type="Proteomes" id="UP001432322"/>
    </source>
</evidence>
<evidence type="ECO:0000256" key="1">
    <source>
        <dbReference type="SAM" id="MobiDB-lite"/>
    </source>
</evidence>
<keyword evidence="2" id="KW-1133">Transmembrane helix</keyword>
<name>A0AAV5UV29_9BILA</name>
<gene>
    <name evidence="3" type="ORF">PFISCL1PPCAC_1653</name>
</gene>
<dbReference type="EMBL" id="BTSY01000001">
    <property type="protein sequence ID" value="GMT10356.1"/>
    <property type="molecule type" value="Genomic_DNA"/>
</dbReference>
<feature type="non-terminal residue" evidence="3">
    <location>
        <position position="1"/>
    </location>
</feature>
<feature type="transmembrane region" description="Helical" evidence="2">
    <location>
        <begin position="218"/>
        <end position="243"/>
    </location>
</feature>
<dbReference type="Proteomes" id="UP001432322">
    <property type="component" value="Unassembled WGS sequence"/>
</dbReference>
<feature type="compositionally biased region" description="Polar residues" evidence="1">
    <location>
        <begin position="143"/>
        <end position="153"/>
    </location>
</feature>
<keyword evidence="4" id="KW-1185">Reference proteome</keyword>
<accession>A0AAV5UV29</accession>
<protein>
    <submittedName>
        <fullName evidence="3">Uncharacterized protein</fullName>
    </submittedName>
</protein>
<feature type="compositionally biased region" description="Basic and acidic residues" evidence="1">
    <location>
        <begin position="126"/>
        <end position="142"/>
    </location>
</feature>
<sequence length="247" mass="27337">ISTSSSLNRRLSMSLYECLGDQPGNPISYAESEAQSAKKLSSKKRKEKKKSSRDDPKPKGEEKEEDGKVDISPPEDSKTRKSENDKSQKTKSPKIKSPEIKSPEIKIPEKVIKNSNWAADSSQPKSEMKSEDKSSSVKKDMPSSEQTSNNDSLLSEPKPIVHPSKTPKSAKRPSKGSKKKRKKRTKGSVDSVDKPHYNPDQLLTRGPPPNQPIKILPLWMGIALLAFTIACFVSAGALSVYLFKMDD</sequence>
<feature type="compositionally biased region" description="Basic residues" evidence="1">
    <location>
        <begin position="168"/>
        <end position="186"/>
    </location>
</feature>
<organism evidence="3 4">
    <name type="scientific">Pristionchus fissidentatus</name>
    <dbReference type="NCBI Taxonomy" id="1538716"/>
    <lineage>
        <taxon>Eukaryota</taxon>
        <taxon>Metazoa</taxon>
        <taxon>Ecdysozoa</taxon>
        <taxon>Nematoda</taxon>
        <taxon>Chromadorea</taxon>
        <taxon>Rhabditida</taxon>
        <taxon>Rhabditina</taxon>
        <taxon>Diplogasteromorpha</taxon>
        <taxon>Diplogasteroidea</taxon>
        <taxon>Neodiplogasteridae</taxon>
        <taxon>Pristionchus</taxon>
    </lineage>
</organism>
<feature type="compositionally biased region" description="Polar residues" evidence="1">
    <location>
        <begin position="113"/>
        <end position="124"/>
    </location>
</feature>
<proteinExistence type="predicted"/>
<keyword evidence="2" id="KW-0812">Transmembrane</keyword>
<comment type="caution">
    <text evidence="3">The sequence shown here is derived from an EMBL/GenBank/DDBJ whole genome shotgun (WGS) entry which is preliminary data.</text>
</comment>
<feature type="compositionally biased region" description="Basic and acidic residues" evidence="1">
    <location>
        <begin position="52"/>
        <end position="88"/>
    </location>
</feature>
<keyword evidence="2" id="KW-0472">Membrane</keyword>
<evidence type="ECO:0000256" key="2">
    <source>
        <dbReference type="SAM" id="Phobius"/>
    </source>
</evidence>
<reference evidence="3" key="1">
    <citation type="submission" date="2023-10" db="EMBL/GenBank/DDBJ databases">
        <title>Genome assembly of Pristionchus species.</title>
        <authorList>
            <person name="Yoshida K."/>
            <person name="Sommer R.J."/>
        </authorList>
    </citation>
    <scope>NUCLEOTIDE SEQUENCE</scope>
    <source>
        <strain evidence="3">RS5133</strain>
    </source>
</reference>